<evidence type="ECO:0000256" key="1">
    <source>
        <dbReference type="SAM" id="SignalP"/>
    </source>
</evidence>
<accession>A0A1N6EDQ1</accession>
<keyword evidence="3" id="KW-1185">Reference proteome</keyword>
<organism evidence="2 3">
    <name type="scientific">Vannielia litorea</name>
    <dbReference type="NCBI Taxonomy" id="1217970"/>
    <lineage>
        <taxon>Bacteria</taxon>
        <taxon>Pseudomonadati</taxon>
        <taxon>Pseudomonadota</taxon>
        <taxon>Alphaproteobacteria</taxon>
        <taxon>Rhodobacterales</taxon>
        <taxon>Paracoccaceae</taxon>
        <taxon>Vannielia</taxon>
    </lineage>
</organism>
<evidence type="ECO:0000313" key="3">
    <source>
        <dbReference type="Proteomes" id="UP000184932"/>
    </source>
</evidence>
<proteinExistence type="predicted"/>
<dbReference type="RefSeq" id="WP_175570416.1">
    <property type="nucleotide sequence ID" value="NZ_FSRL01000001.1"/>
</dbReference>
<dbReference type="EMBL" id="FSRL01000001">
    <property type="protein sequence ID" value="SIN81136.1"/>
    <property type="molecule type" value="Genomic_DNA"/>
</dbReference>
<gene>
    <name evidence="2" type="ORF">SAMN05444002_0640</name>
</gene>
<protein>
    <submittedName>
        <fullName evidence="2">Uncharacterized protein</fullName>
    </submittedName>
</protein>
<evidence type="ECO:0000313" key="2">
    <source>
        <dbReference type="EMBL" id="SIN81136.1"/>
    </source>
</evidence>
<keyword evidence="1" id="KW-0732">Signal</keyword>
<reference evidence="3" key="1">
    <citation type="submission" date="2016-11" db="EMBL/GenBank/DDBJ databases">
        <authorList>
            <person name="Varghese N."/>
            <person name="Submissions S."/>
        </authorList>
    </citation>
    <scope>NUCLEOTIDE SEQUENCE [LARGE SCALE GENOMIC DNA]</scope>
    <source>
        <strain evidence="3">DSM 29440</strain>
    </source>
</reference>
<name>A0A1N6EDQ1_9RHOB</name>
<feature type="signal peptide" evidence="1">
    <location>
        <begin position="1"/>
        <end position="23"/>
    </location>
</feature>
<dbReference type="PROSITE" id="PS51257">
    <property type="entry name" value="PROKAR_LIPOPROTEIN"/>
    <property type="match status" value="1"/>
</dbReference>
<dbReference type="Proteomes" id="UP000184932">
    <property type="component" value="Unassembled WGS sequence"/>
</dbReference>
<sequence>MIRKTLPLLLALALAGCVTPPAAEAPKAPVVDANGVEVLPTDEVITEDELLS</sequence>
<dbReference type="AlphaFoldDB" id="A0A1N6EDQ1"/>
<feature type="chain" id="PRO_5012025998" evidence="1">
    <location>
        <begin position="24"/>
        <end position="52"/>
    </location>
</feature>